<dbReference type="EMBL" id="GU567988">
    <property type="protein sequence ID" value="ADI22503.1"/>
    <property type="molecule type" value="Genomic_DNA"/>
</dbReference>
<dbReference type="Gene3D" id="3.40.50.720">
    <property type="entry name" value="NAD(P)-binding Rossmann-like Domain"/>
    <property type="match status" value="1"/>
</dbReference>
<dbReference type="PANTHER" id="PTHR43245">
    <property type="entry name" value="BIFUNCTIONAL POLYMYXIN RESISTANCE PROTEIN ARNA"/>
    <property type="match status" value="1"/>
</dbReference>
<accession>E7C4X9</accession>
<dbReference type="AlphaFoldDB" id="E7C4X9"/>
<reference evidence="2" key="1">
    <citation type="submission" date="2010-01" db="EMBL/GenBank/DDBJ databases">
        <title>Genome fragments of uncultured bacteria from the North Pacific subtropical Gyre.</title>
        <authorList>
            <person name="Pham V.D."/>
            <person name="Delong E.F."/>
        </authorList>
    </citation>
    <scope>NUCLEOTIDE SEQUENCE</scope>
</reference>
<dbReference type="Pfam" id="PF01370">
    <property type="entry name" value="Epimerase"/>
    <property type="match status" value="1"/>
</dbReference>
<feature type="domain" description="NAD-dependent epimerase/dehydratase" evidence="1">
    <location>
        <begin position="7"/>
        <end position="166"/>
    </location>
</feature>
<dbReference type="PANTHER" id="PTHR43245:SF55">
    <property type="entry name" value="NAD(P)-BINDING DOMAIN-CONTAINING PROTEIN"/>
    <property type="match status" value="1"/>
</dbReference>
<dbReference type="InterPro" id="IPR001509">
    <property type="entry name" value="Epimerase_deHydtase"/>
</dbReference>
<organism evidence="2">
    <name type="scientific">uncultured verrucomicrobium HF0500_08N17</name>
    <dbReference type="NCBI Taxonomy" id="723597"/>
    <lineage>
        <taxon>Bacteria</taxon>
        <taxon>Pseudomonadati</taxon>
        <taxon>Verrucomicrobiota</taxon>
        <taxon>environmental samples</taxon>
    </lineage>
</organism>
<sequence length="288" mass="32723">MYEKCTVLITGINGFIGKALEAAMRGDGYEVWGIDIESDNDNQIIGANLLHVNEVYKASQKIPQCTVLIHTAALAHGQNPPFEESIVTTNVKITDNIIKVFCNKTKHIIFLSSVAVYGEENRNTEVTVSDCLRPSTEYGTSKQLCEELLIQSKIANLTILRLAPVYDNNHMVDIRKRVFFPGLPTIKMIIKPSPRYSLTSVETITKTVLNILSNKINTGEKKYNVVDSKPYKQNELINWFPGQAILLPVILTKPFYWLTYILPKKYGYKFRCFYSKIFKSNIYKINAI</sequence>
<name>E7C4X9_9BACT</name>
<dbReference type="InterPro" id="IPR036291">
    <property type="entry name" value="NAD(P)-bd_dom_sf"/>
</dbReference>
<evidence type="ECO:0000259" key="1">
    <source>
        <dbReference type="Pfam" id="PF01370"/>
    </source>
</evidence>
<dbReference type="InterPro" id="IPR050177">
    <property type="entry name" value="Lipid_A_modif_metabolic_enz"/>
</dbReference>
<evidence type="ECO:0000313" key="2">
    <source>
        <dbReference type="EMBL" id="ADI22503.1"/>
    </source>
</evidence>
<proteinExistence type="predicted"/>
<dbReference type="SUPFAM" id="SSF51735">
    <property type="entry name" value="NAD(P)-binding Rossmann-fold domains"/>
    <property type="match status" value="1"/>
</dbReference>
<protein>
    <submittedName>
        <fullName evidence="2">Nucleoside-diphosphate-sugar epimerases</fullName>
    </submittedName>
</protein>